<accession>A0A645DTJ0</accession>
<name>A0A645DTJ0_9ZZZZ</name>
<proteinExistence type="predicted"/>
<evidence type="ECO:0000313" key="1">
    <source>
        <dbReference type="EMBL" id="MPM92641.1"/>
    </source>
</evidence>
<gene>
    <name evidence="1" type="ORF">SDC9_139776</name>
</gene>
<protein>
    <submittedName>
        <fullName evidence="1">Uncharacterized protein</fullName>
    </submittedName>
</protein>
<comment type="caution">
    <text evidence="1">The sequence shown here is derived from an EMBL/GenBank/DDBJ whole genome shotgun (WGS) entry which is preliminary data.</text>
</comment>
<dbReference type="EMBL" id="VSSQ01039551">
    <property type="protein sequence ID" value="MPM92641.1"/>
    <property type="molecule type" value="Genomic_DNA"/>
</dbReference>
<reference evidence="1" key="1">
    <citation type="submission" date="2019-08" db="EMBL/GenBank/DDBJ databases">
        <authorList>
            <person name="Kucharzyk K."/>
            <person name="Murdoch R.W."/>
            <person name="Higgins S."/>
            <person name="Loffler F."/>
        </authorList>
    </citation>
    <scope>NUCLEOTIDE SEQUENCE</scope>
</reference>
<sequence>MAFSVTADVLVDKIERDFLSRAEANALINKMFYQNGCELYRL</sequence>
<organism evidence="1">
    <name type="scientific">bioreactor metagenome</name>
    <dbReference type="NCBI Taxonomy" id="1076179"/>
    <lineage>
        <taxon>unclassified sequences</taxon>
        <taxon>metagenomes</taxon>
        <taxon>ecological metagenomes</taxon>
    </lineage>
</organism>
<dbReference type="AlphaFoldDB" id="A0A645DTJ0"/>